<dbReference type="GO" id="GO:0016740">
    <property type="term" value="F:transferase activity"/>
    <property type="evidence" value="ECO:0007669"/>
    <property type="project" value="UniProtKB-KW"/>
</dbReference>
<protein>
    <submittedName>
        <fullName evidence="1">Glycosyl transferase</fullName>
    </submittedName>
</protein>
<gene>
    <name evidence="1" type="ORF">CAL15_01575</name>
</gene>
<dbReference type="Gene3D" id="3.90.550.10">
    <property type="entry name" value="Spore Coat Polysaccharide Biosynthesis Protein SpsA, Chain A"/>
    <property type="match status" value="1"/>
</dbReference>
<dbReference type="AlphaFoldDB" id="A0A1W6Z754"/>
<dbReference type="KEGG" id="bgm:CAL15_01575"/>
<keyword evidence="1" id="KW-0808">Transferase</keyword>
<accession>A0A1W6Z754</accession>
<keyword evidence="2" id="KW-1185">Reference proteome</keyword>
<dbReference type="EMBL" id="CP021111">
    <property type="protein sequence ID" value="ARP93189.1"/>
    <property type="molecule type" value="Genomic_DNA"/>
</dbReference>
<reference evidence="1 2" key="1">
    <citation type="submission" date="2017-05" db="EMBL/GenBank/DDBJ databases">
        <title>Complete and WGS of Bordetella genogroups.</title>
        <authorList>
            <person name="Spilker T."/>
            <person name="LiPuma J."/>
        </authorList>
    </citation>
    <scope>NUCLEOTIDE SEQUENCE [LARGE SCALE GENOMIC DNA]</scope>
    <source>
        <strain evidence="1 2">AU7206</strain>
    </source>
</reference>
<dbReference type="RefSeq" id="WP_086077025.1">
    <property type="nucleotide sequence ID" value="NZ_CP021111.1"/>
</dbReference>
<dbReference type="Proteomes" id="UP000194161">
    <property type="component" value="Chromosome"/>
</dbReference>
<dbReference type="InterPro" id="IPR029044">
    <property type="entry name" value="Nucleotide-diphossugar_trans"/>
</dbReference>
<proteinExistence type="predicted"/>
<organism evidence="1 2">
    <name type="scientific">Bordetella genomosp. 13</name>
    <dbReference type="NCBI Taxonomy" id="463040"/>
    <lineage>
        <taxon>Bacteria</taxon>
        <taxon>Pseudomonadati</taxon>
        <taxon>Pseudomonadota</taxon>
        <taxon>Betaproteobacteria</taxon>
        <taxon>Burkholderiales</taxon>
        <taxon>Alcaligenaceae</taxon>
        <taxon>Bordetella</taxon>
    </lineage>
</organism>
<dbReference type="OrthoDB" id="583646at2"/>
<evidence type="ECO:0000313" key="2">
    <source>
        <dbReference type="Proteomes" id="UP000194161"/>
    </source>
</evidence>
<evidence type="ECO:0000313" key="1">
    <source>
        <dbReference type="EMBL" id="ARP93189.1"/>
    </source>
</evidence>
<dbReference type="STRING" id="463040.CAL15_01575"/>
<sequence>MNDTIRIFVGCDPNDCDLEQMMVLEYSARKHTSRPIEITWMRLSHDPASPWYSDPEAGRGWNTYKWPTPFSAFRWAVPAACNFQGKALYMDTDMVVLCDLAEVWDMPMENGAVITGRRRGEGWLHCVALWDCAAAAKHLPALDTLRPDRYGHRKMKQFFATHTELIQPMDARYNCIDGDGLPQEQIKILHYSDMGTQFTHRLSLPRLRAEGRAHWFDGDIVPHTRPDLVELFDRYYQEALDAGYSLDKYRNAAPFGAFNKATQKHYTGNRPRGSWLQRLWRRHVARPTA</sequence>
<dbReference type="SUPFAM" id="SSF53448">
    <property type="entry name" value="Nucleotide-diphospho-sugar transferases"/>
    <property type="match status" value="1"/>
</dbReference>
<name>A0A1W6Z754_9BORD</name>